<dbReference type="PROSITE" id="PS50928">
    <property type="entry name" value="ABC_TM1"/>
    <property type="match status" value="1"/>
</dbReference>
<dbReference type="CDD" id="cd06261">
    <property type="entry name" value="TM_PBP2"/>
    <property type="match status" value="1"/>
</dbReference>
<evidence type="ECO:0000313" key="10">
    <source>
        <dbReference type="Proteomes" id="UP000272462"/>
    </source>
</evidence>
<evidence type="ECO:0000256" key="4">
    <source>
        <dbReference type="ARBA" id="ARBA00022692"/>
    </source>
</evidence>
<dbReference type="InterPro" id="IPR035906">
    <property type="entry name" value="MetI-like_sf"/>
</dbReference>
<evidence type="ECO:0000256" key="2">
    <source>
        <dbReference type="ARBA" id="ARBA00022448"/>
    </source>
</evidence>
<dbReference type="RefSeq" id="WP_121463899.1">
    <property type="nucleotide sequence ID" value="NZ_CP025121.1"/>
</dbReference>
<evidence type="ECO:0000256" key="6">
    <source>
        <dbReference type="ARBA" id="ARBA00023136"/>
    </source>
</evidence>
<accession>A0A660HMA8</accession>
<evidence type="ECO:0000256" key="3">
    <source>
        <dbReference type="ARBA" id="ARBA00022475"/>
    </source>
</evidence>
<dbReference type="Gene3D" id="1.10.3720.10">
    <property type="entry name" value="MetI-like"/>
    <property type="match status" value="1"/>
</dbReference>
<dbReference type="GO" id="GO:0005886">
    <property type="term" value="C:plasma membrane"/>
    <property type="evidence" value="ECO:0007669"/>
    <property type="project" value="UniProtKB-SubCell"/>
</dbReference>
<feature type="transmembrane region" description="Helical" evidence="7">
    <location>
        <begin position="21"/>
        <end position="41"/>
    </location>
</feature>
<reference evidence="9 10" key="1">
    <citation type="journal article" date="2018" name="BMC Genomics">
        <title>Comparative genome analysis of jujube witches'-broom Phytoplasma, an obligate pathogen that causes jujube witches'-broom disease.</title>
        <authorList>
            <person name="Wang J."/>
            <person name="Song L."/>
            <person name="Jiao Q."/>
            <person name="Yang S."/>
            <person name="Gao R."/>
            <person name="Lu X."/>
            <person name="Zhou G."/>
        </authorList>
    </citation>
    <scope>NUCLEOTIDE SEQUENCE [LARGE SCALE GENOMIC DNA]</scope>
    <source>
        <strain evidence="9">Jwb-nky</strain>
    </source>
</reference>
<dbReference type="EMBL" id="CP025121">
    <property type="protein sequence ID" value="AYJ01168.1"/>
    <property type="molecule type" value="Genomic_DNA"/>
</dbReference>
<dbReference type="Pfam" id="PF00528">
    <property type="entry name" value="BPD_transp_1"/>
    <property type="match status" value="1"/>
</dbReference>
<dbReference type="OrthoDB" id="9797472at2"/>
<dbReference type="PANTHER" id="PTHR43386">
    <property type="entry name" value="OLIGOPEPTIDE TRANSPORT SYSTEM PERMEASE PROTEIN APPC"/>
    <property type="match status" value="1"/>
</dbReference>
<evidence type="ECO:0000256" key="1">
    <source>
        <dbReference type="ARBA" id="ARBA00004651"/>
    </source>
</evidence>
<keyword evidence="3" id="KW-1003">Cell membrane</keyword>
<name>A0A660HMA8_ZIZJU</name>
<dbReference type="KEGG" id="pzi:CWO85_01300"/>
<organism evidence="9 10">
    <name type="scientific">Ziziphus jujuba witches'-broom phytoplasma</name>
    <dbReference type="NCBI Taxonomy" id="135727"/>
    <lineage>
        <taxon>Bacteria</taxon>
        <taxon>Bacillati</taxon>
        <taxon>Mycoplasmatota</taxon>
        <taxon>Mollicutes</taxon>
        <taxon>Acholeplasmatales</taxon>
        <taxon>Acholeplasmataceae</taxon>
        <taxon>Candidatus Phytoplasma</taxon>
        <taxon>16SrV (Elm yellows group)</taxon>
    </lineage>
</organism>
<feature type="transmembrane region" description="Helical" evidence="7">
    <location>
        <begin position="209"/>
        <end position="229"/>
    </location>
</feature>
<dbReference type="Proteomes" id="UP000272462">
    <property type="component" value="Chromosome"/>
</dbReference>
<keyword evidence="5 7" id="KW-1133">Transmembrane helix</keyword>
<keyword evidence="10" id="KW-1185">Reference proteome</keyword>
<keyword evidence="6 7" id="KW-0472">Membrane</keyword>
<evidence type="ECO:0000256" key="7">
    <source>
        <dbReference type="RuleBase" id="RU363032"/>
    </source>
</evidence>
<gene>
    <name evidence="9" type="ORF">CWO85_01300</name>
</gene>
<feature type="transmembrane region" description="Helical" evidence="7">
    <location>
        <begin position="88"/>
        <end position="110"/>
    </location>
</feature>
<dbReference type="PANTHER" id="PTHR43386:SF1">
    <property type="entry name" value="D,D-DIPEPTIDE TRANSPORT SYSTEM PERMEASE PROTEIN DDPC-RELATED"/>
    <property type="match status" value="1"/>
</dbReference>
<dbReference type="AlphaFoldDB" id="A0A660HMA8"/>
<feature type="transmembrane region" description="Helical" evidence="7">
    <location>
        <begin position="117"/>
        <end position="139"/>
    </location>
</feature>
<dbReference type="InterPro" id="IPR050366">
    <property type="entry name" value="BP-dependent_transpt_permease"/>
</dbReference>
<keyword evidence="2 7" id="KW-0813">Transport</keyword>
<protein>
    <submittedName>
        <fullName evidence="9">ABC transporter permease</fullName>
    </submittedName>
</protein>
<dbReference type="SUPFAM" id="SSF161098">
    <property type="entry name" value="MetI-like"/>
    <property type="match status" value="1"/>
</dbReference>
<comment type="subcellular location">
    <subcellularLocation>
        <location evidence="1 7">Cell membrane</location>
        <topology evidence="1 7">Multi-pass membrane protein</topology>
    </subcellularLocation>
</comment>
<proteinExistence type="inferred from homology"/>
<evidence type="ECO:0000313" key="9">
    <source>
        <dbReference type="EMBL" id="AYJ01168.1"/>
    </source>
</evidence>
<feature type="transmembrane region" description="Helical" evidence="7">
    <location>
        <begin position="145"/>
        <end position="165"/>
    </location>
</feature>
<evidence type="ECO:0000256" key="5">
    <source>
        <dbReference type="ARBA" id="ARBA00022989"/>
    </source>
</evidence>
<dbReference type="InterPro" id="IPR000515">
    <property type="entry name" value="MetI-like"/>
</dbReference>
<comment type="similarity">
    <text evidence="7">Belongs to the binding-protein-dependent transport system permease family.</text>
</comment>
<dbReference type="GO" id="GO:0055085">
    <property type="term" value="P:transmembrane transport"/>
    <property type="evidence" value="ECO:0007669"/>
    <property type="project" value="InterPro"/>
</dbReference>
<feature type="domain" description="ABC transmembrane type-1" evidence="8">
    <location>
        <begin position="82"/>
        <end position="272"/>
    </location>
</feature>
<evidence type="ECO:0000259" key="8">
    <source>
        <dbReference type="PROSITE" id="PS50928"/>
    </source>
</evidence>
<feature type="transmembrane region" description="Helical" evidence="7">
    <location>
        <begin position="249"/>
        <end position="271"/>
    </location>
</feature>
<keyword evidence="4 7" id="KW-0812">Transmembrane</keyword>
<sequence length="285" mass="32543">MKNINCLINSFKQKTKILKDKNILFGLLFLTILSFCVLFRSKFFPDPYVSSGNETFQSYSPKHWMGTDATGYDIFSRVLEGSKISLQISFITIIISSFIGCLLGIIAGYFRGFFENIIIFICDFLTIFPDIILAILIMLCFKKQTTATLVIVLCVLYIPDYIRIIRVNTLTIKQKDFIKASKALGSNDIRIIQKHILPNLLSNLITKMILNMSNVILVISGFGFIGLGLNRTKAEWGNILYSSKDYIMSYPHLFYGPFIIIFLTIFSFNLIGKGLINYFEKDQKN</sequence>